<accession>A0A4R3LWK8</accession>
<dbReference type="InterPro" id="IPR002878">
    <property type="entry name" value="ChsH2_C"/>
</dbReference>
<protein>
    <recommendedName>
        <fullName evidence="5">OB-fold protein</fullName>
    </recommendedName>
</protein>
<dbReference type="AlphaFoldDB" id="A0A4R3LWK8"/>
<dbReference type="InterPro" id="IPR012340">
    <property type="entry name" value="NA-bd_OB-fold"/>
</dbReference>
<comment type="caution">
    <text evidence="3">The sequence shown here is derived from an EMBL/GenBank/DDBJ whole genome shotgun (WGS) entry which is preliminary data.</text>
</comment>
<evidence type="ECO:0000313" key="4">
    <source>
        <dbReference type="Proteomes" id="UP000294664"/>
    </source>
</evidence>
<dbReference type="Pfam" id="PF12172">
    <property type="entry name" value="zf-ChsH2"/>
    <property type="match status" value="1"/>
</dbReference>
<reference evidence="3 4" key="1">
    <citation type="submission" date="2019-03" db="EMBL/GenBank/DDBJ databases">
        <title>Genomic Encyclopedia of Type Strains, Phase IV (KMG-IV): sequencing the most valuable type-strain genomes for metagenomic binning, comparative biology and taxonomic classification.</title>
        <authorList>
            <person name="Goeker M."/>
        </authorList>
    </citation>
    <scope>NUCLEOTIDE SEQUENCE [LARGE SCALE GENOMIC DNA]</scope>
    <source>
        <strain evidence="3 4">DSM 9035</strain>
    </source>
</reference>
<dbReference type="Pfam" id="PF01796">
    <property type="entry name" value="OB_ChsH2_C"/>
    <property type="match status" value="1"/>
</dbReference>
<evidence type="ECO:0000259" key="2">
    <source>
        <dbReference type="Pfam" id="PF12172"/>
    </source>
</evidence>
<gene>
    <name evidence="3" type="ORF">EDC64_10525</name>
</gene>
<dbReference type="SUPFAM" id="SSF50249">
    <property type="entry name" value="Nucleic acid-binding proteins"/>
    <property type="match status" value="1"/>
</dbReference>
<dbReference type="Gene3D" id="6.10.30.10">
    <property type="match status" value="1"/>
</dbReference>
<dbReference type="PANTHER" id="PTHR34075">
    <property type="entry name" value="BLR3430 PROTEIN"/>
    <property type="match status" value="1"/>
</dbReference>
<proteinExistence type="predicted"/>
<feature type="domain" description="ChsH2 C-terminal OB-fold" evidence="1">
    <location>
        <begin position="58"/>
        <end position="116"/>
    </location>
</feature>
<organism evidence="3 4">
    <name type="scientific">Aquabacter spiritensis</name>
    <dbReference type="NCBI Taxonomy" id="933073"/>
    <lineage>
        <taxon>Bacteria</taxon>
        <taxon>Pseudomonadati</taxon>
        <taxon>Pseudomonadota</taxon>
        <taxon>Alphaproteobacteria</taxon>
        <taxon>Hyphomicrobiales</taxon>
        <taxon>Xanthobacteraceae</taxon>
        <taxon>Aquabacter</taxon>
    </lineage>
</organism>
<dbReference type="OrthoDB" id="7595207at2"/>
<dbReference type="Proteomes" id="UP000294664">
    <property type="component" value="Unassembled WGS sequence"/>
</dbReference>
<dbReference type="EMBL" id="SMAI01000005">
    <property type="protein sequence ID" value="TCT04994.1"/>
    <property type="molecule type" value="Genomic_DNA"/>
</dbReference>
<dbReference type="PANTHER" id="PTHR34075:SF5">
    <property type="entry name" value="BLR3430 PROTEIN"/>
    <property type="match status" value="1"/>
</dbReference>
<dbReference type="InterPro" id="IPR022002">
    <property type="entry name" value="ChsH2_Znr"/>
</dbReference>
<evidence type="ECO:0000259" key="1">
    <source>
        <dbReference type="Pfam" id="PF01796"/>
    </source>
</evidence>
<name>A0A4R3LWK8_9HYPH</name>
<keyword evidence="4" id="KW-1185">Reference proteome</keyword>
<evidence type="ECO:0000313" key="3">
    <source>
        <dbReference type="EMBL" id="TCT04994.1"/>
    </source>
</evidence>
<evidence type="ECO:0008006" key="5">
    <source>
        <dbReference type="Google" id="ProtNLM"/>
    </source>
</evidence>
<sequence>MYLKPRRAPAPDRTPETAAYWDAARDGRLLLRGCRACGQVHHYPRTLCPFCFSADTEWRVASGRGTIYSYSVMHRAAEPYAVAYVRLDEGVTVMTNLVACEADEIRIDGAVHVVFHPSEGGDPIPMFTPLRPPG</sequence>
<dbReference type="InterPro" id="IPR052513">
    <property type="entry name" value="Thioester_dehydratase-like"/>
</dbReference>
<feature type="domain" description="ChsH2 rubredoxin-like zinc ribbon" evidence="2">
    <location>
        <begin position="21"/>
        <end position="57"/>
    </location>
</feature>
<dbReference type="RefSeq" id="WP_132031084.1">
    <property type="nucleotide sequence ID" value="NZ_SMAI01000005.1"/>
</dbReference>